<evidence type="ECO:0000256" key="1">
    <source>
        <dbReference type="SAM" id="MobiDB-lite"/>
    </source>
</evidence>
<reference evidence="2" key="1">
    <citation type="submission" date="2022-01" db="EMBL/GenBank/DDBJ databases">
        <authorList>
            <person name="King R."/>
        </authorList>
    </citation>
    <scope>NUCLEOTIDE SEQUENCE</scope>
</reference>
<keyword evidence="3" id="KW-1185">Reference proteome</keyword>
<organism evidence="2 3">
    <name type="scientific">Nezara viridula</name>
    <name type="common">Southern green stink bug</name>
    <name type="synonym">Cimex viridulus</name>
    <dbReference type="NCBI Taxonomy" id="85310"/>
    <lineage>
        <taxon>Eukaryota</taxon>
        <taxon>Metazoa</taxon>
        <taxon>Ecdysozoa</taxon>
        <taxon>Arthropoda</taxon>
        <taxon>Hexapoda</taxon>
        <taxon>Insecta</taxon>
        <taxon>Pterygota</taxon>
        <taxon>Neoptera</taxon>
        <taxon>Paraneoptera</taxon>
        <taxon>Hemiptera</taxon>
        <taxon>Heteroptera</taxon>
        <taxon>Panheteroptera</taxon>
        <taxon>Pentatomomorpha</taxon>
        <taxon>Pentatomoidea</taxon>
        <taxon>Pentatomidae</taxon>
        <taxon>Pentatominae</taxon>
        <taxon>Nezara</taxon>
    </lineage>
</organism>
<sequence>MPGGHMVPARPREASTLPRHGRVPSKECPALNSFQPNRFITTLPVHHKFRETFGEREFTVRGLWFGSRGTIPRRTRSFLEELGVDIKDVARLAEI</sequence>
<dbReference type="EMBL" id="OV725077">
    <property type="protein sequence ID" value="CAH1391099.1"/>
    <property type="molecule type" value="Genomic_DNA"/>
</dbReference>
<gene>
    <name evidence="2" type="ORF">NEZAVI_LOCUS2182</name>
</gene>
<name>A0A9P0E9X8_NEZVI</name>
<protein>
    <submittedName>
        <fullName evidence="2">Uncharacterized protein</fullName>
    </submittedName>
</protein>
<accession>A0A9P0E9X8</accession>
<dbReference type="AlphaFoldDB" id="A0A9P0E9X8"/>
<evidence type="ECO:0000313" key="2">
    <source>
        <dbReference type="EMBL" id="CAH1391099.1"/>
    </source>
</evidence>
<dbReference type="Proteomes" id="UP001152798">
    <property type="component" value="Chromosome 1"/>
</dbReference>
<proteinExistence type="predicted"/>
<feature type="region of interest" description="Disordered" evidence="1">
    <location>
        <begin position="1"/>
        <end position="28"/>
    </location>
</feature>
<evidence type="ECO:0000313" key="3">
    <source>
        <dbReference type="Proteomes" id="UP001152798"/>
    </source>
</evidence>